<accession>A0AAN7TSA7</accession>
<comment type="similarity">
    <text evidence="1 3">Belongs to the UPP synthase family.</text>
</comment>
<dbReference type="InterPro" id="IPR036424">
    <property type="entry name" value="UPP_synth-like_sf"/>
</dbReference>
<proteinExistence type="inferred from homology"/>
<dbReference type="GO" id="GO:0005811">
    <property type="term" value="C:lipid droplet"/>
    <property type="evidence" value="ECO:0007669"/>
    <property type="project" value="TreeGrafter"/>
</dbReference>
<dbReference type="GO" id="GO:0016094">
    <property type="term" value="P:polyprenol biosynthetic process"/>
    <property type="evidence" value="ECO:0007669"/>
    <property type="project" value="TreeGrafter"/>
</dbReference>
<dbReference type="SUPFAM" id="SSF64005">
    <property type="entry name" value="Undecaprenyl diphosphate synthase"/>
    <property type="match status" value="1"/>
</dbReference>
<feature type="region of interest" description="Disordered" evidence="4">
    <location>
        <begin position="187"/>
        <end position="294"/>
    </location>
</feature>
<dbReference type="EC" id="2.5.1.-" evidence="3"/>
<evidence type="ECO:0000256" key="4">
    <source>
        <dbReference type="SAM" id="MobiDB-lite"/>
    </source>
</evidence>
<protein>
    <recommendedName>
        <fullName evidence="3">Alkyl transferase</fullName>
        <ecNumber evidence="3">2.5.1.-</ecNumber>
    </recommendedName>
</protein>
<dbReference type="HAMAP" id="MF_01139">
    <property type="entry name" value="ISPT"/>
    <property type="match status" value="1"/>
</dbReference>
<dbReference type="GO" id="GO:0005783">
    <property type="term" value="C:endoplasmic reticulum"/>
    <property type="evidence" value="ECO:0007669"/>
    <property type="project" value="TreeGrafter"/>
</dbReference>
<sequence length="380" mass="43848">MASTQGASLRRWLFNLPPVDWVVHQLRELLINTLKCGPIPQHIAFVMDGNRRYARTHKLETVEGHHLGFEALARILEVCYKSGVKVVTIYAFSIENFKRSRYEVDGLMDMAKLKLVQMSQHGELFDRYGASVRILGDRTLVRQDVLEQVNRAVEMTKHNEQAVLNVCFPYTSREEITRSIRETVREFSTPTQRVKGQRGFSETHVLRNLRRSHLSSVMEEERPRKHDVSKSDEYHNDADSSEISDQEDLDASTTLQHSSSQTSHSPSPTLNPSTGKASPVRRKQPAHFRDPETLTEAHLDKNTYTFPAPPLDLLIRTSGVYRLSDFMLWQCHEGTEMKFLDCLWPEFDLWQFLPTLLEWQWRQKREGVDEGGRGGLLKGM</sequence>
<dbReference type="EMBL" id="JAVRRL010000001">
    <property type="protein sequence ID" value="KAK5118859.1"/>
    <property type="molecule type" value="Genomic_DNA"/>
</dbReference>
<evidence type="ECO:0000313" key="6">
    <source>
        <dbReference type="Proteomes" id="UP001310890"/>
    </source>
</evidence>
<dbReference type="InterPro" id="IPR018520">
    <property type="entry name" value="UPP_synth-like_CS"/>
</dbReference>
<organism evidence="5 6">
    <name type="scientific">Meristemomyces frigidus</name>
    <dbReference type="NCBI Taxonomy" id="1508187"/>
    <lineage>
        <taxon>Eukaryota</taxon>
        <taxon>Fungi</taxon>
        <taxon>Dikarya</taxon>
        <taxon>Ascomycota</taxon>
        <taxon>Pezizomycotina</taxon>
        <taxon>Dothideomycetes</taxon>
        <taxon>Dothideomycetidae</taxon>
        <taxon>Mycosphaerellales</taxon>
        <taxon>Teratosphaeriaceae</taxon>
        <taxon>Meristemomyces</taxon>
    </lineage>
</organism>
<feature type="compositionally biased region" description="Acidic residues" evidence="4">
    <location>
        <begin position="239"/>
        <end position="250"/>
    </location>
</feature>
<dbReference type="PANTHER" id="PTHR10291">
    <property type="entry name" value="DEHYDRODOLICHYL DIPHOSPHATE SYNTHASE FAMILY MEMBER"/>
    <property type="match status" value="1"/>
</dbReference>
<dbReference type="AlphaFoldDB" id="A0AAN7TSA7"/>
<dbReference type="NCBIfam" id="TIGR00055">
    <property type="entry name" value="uppS"/>
    <property type="match status" value="1"/>
</dbReference>
<evidence type="ECO:0000313" key="5">
    <source>
        <dbReference type="EMBL" id="KAK5118859.1"/>
    </source>
</evidence>
<dbReference type="GO" id="GO:0045547">
    <property type="term" value="F:ditrans,polycis-polyprenyl diphosphate synthase [(2E,6E)-farnesyl diphosphate specific] activity"/>
    <property type="evidence" value="ECO:0007669"/>
    <property type="project" value="TreeGrafter"/>
</dbReference>
<dbReference type="CDD" id="cd00475">
    <property type="entry name" value="Cis_IPPS"/>
    <property type="match status" value="1"/>
</dbReference>
<evidence type="ECO:0000256" key="3">
    <source>
        <dbReference type="RuleBase" id="RU363018"/>
    </source>
</evidence>
<dbReference type="PANTHER" id="PTHR10291:SF43">
    <property type="entry name" value="DEHYDRODOLICHYL DIPHOSPHATE SYNTHASE COMPLEX SUBUNIT DHDDS"/>
    <property type="match status" value="1"/>
</dbReference>
<name>A0AAN7TSA7_9PEZI</name>
<dbReference type="GO" id="GO:0016020">
    <property type="term" value="C:membrane"/>
    <property type="evidence" value="ECO:0007669"/>
    <property type="project" value="TreeGrafter"/>
</dbReference>
<keyword evidence="2 3" id="KW-0808">Transferase</keyword>
<dbReference type="Gene3D" id="3.40.1180.10">
    <property type="entry name" value="Decaprenyl diphosphate synthase-like"/>
    <property type="match status" value="1"/>
</dbReference>
<dbReference type="InterPro" id="IPR001441">
    <property type="entry name" value="UPP_synth-like"/>
</dbReference>
<gene>
    <name evidence="5" type="ORF">LTR62_000068</name>
</gene>
<dbReference type="GO" id="GO:1904423">
    <property type="term" value="C:dehydrodolichyl diphosphate synthase complex"/>
    <property type="evidence" value="ECO:0007669"/>
    <property type="project" value="TreeGrafter"/>
</dbReference>
<feature type="compositionally biased region" description="Low complexity" evidence="4">
    <location>
        <begin position="252"/>
        <end position="270"/>
    </location>
</feature>
<evidence type="ECO:0000256" key="1">
    <source>
        <dbReference type="ARBA" id="ARBA00005432"/>
    </source>
</evidence>
<feature type="compositionally biased region" description="Basic and acidic residues" evidence="4">
    <location>
        <begin position="219"/>
        <end position="238"/>
    </location>
</feature>
<comment type="caution">
    <text evidence="5">The sequence shown here is derived from an EMBL/GenBank/DDBJ whole genome shotgun (WGS) entry which is preliminary data.</text>
</comment>
<reference evidence="5" key="1">
    <citation type="submission" date="2023-08" db="EMBL/GenBank/DDBJ databases">
        <title>Black Yeasts Isolated from many extreme environments.</title>
        <authorList>
            <person name="Coleine C."/>
            <person name="Stajich J.E."/>
            <person name="Selbmann L."/>
        </authorList>
    </citation>
    <scope>NUCLEOTIDE SEQUENCE</scope>
    <source>
        <strain evidence="5">CCFEE 5401</strain>
    </source>
</reference>
<dbReference type="Pfam" id="PF01255">
    <property type="entry name" value="Prenyltransf"/>
    <property type="match status" value="2"/>
</dbReference>
<dbReference type="Proteomes" id="UP001310890">
    <property type="component" value="Unassembled WGS sequence"/>
</dbReference>
<evidence type="ECO:0000256" key="2">
    <source>
        <dbReference type="ARBA" id="ARBA00022679"/>
    </source>
</evidence>
<dbReference type="PROSITE" id="PS01066">
    <property type="entry name" value="UPP_SYNTHASE"/>
    <property type="match status" value="1"/>
</dbReference>